<comment type="caution">
    <text evidence="1">The sequence shown here is derived from an EMBL/GenBank/DDBJ whole genome shotgun (WGS) entry which is preliminary data.</text>
</comment>
<dbReference type="Gene3D" id="3.40.50.720">
    <property type="entry name" value="NAD(P)-binding Rossmann-like Domain"/>
    <property type="match status" value="1"/>
</dbReference>
<evidence type="ECO:0000313" key="2">
    <source>
        <dbReference type="Proteomes" id="UP001479436"/>
    </source>
</evidence>
<dbReference type="InterPro" id="IPR036291">
    <property type="entry name" value="NAD(P)-bd_dom_sf"/>
</dbReference>
<evidence type="ECO:0000313" key="1">
    <source>
        <dbReference type="EMBL" id="KAK9763052.1"/>
    </source>
</evidence>
<sequence>MSIYRIIVWSAYGFWNYTKAGFERRAKSFNPKATDIKLNGKVAIVSGANSGLGKITARELWKKGAIVHMLCRNSERGEKAREEILASIEMDSEQKQSAEERLKLHEVDMSDLRSIKKFVETLESPSCHILVNNAGCMVNERKITRDGVEVNFATNTLGTYYLTKLMIPLLEKSAPSRVITVSSGGMFSAKLDAEDPEGKKVKKFDGTSVYAQNKRQQVELNERWATEFGRNGVGFYSMHPGWSDTPGVSTSMESFYNSMKSRLRTPEQGADTIIWAAVSDEVLAYPNGSFLEDRKAVNTHLPLAQTRSTKEEQDNLVQYCEGLITKIIDQPNGN</sequence>
<dbReference type="InterPro" id="IPR002347">
    <property type="entry name" value="SDR_fam"/>
</dbReference>
<dbReference type="Pfam" id="PF00106">
    <property type="entry name" value="adh_short"/>
    <property type="match status" value="1"/>
</dbReference>
<keyword evidence="2" id="KW-1185">Reference proteome</keyword>
<proteinExistence type="predicted"/>
<dbReference type="Proteomes" id="UP001479436">
    <property type="component" value="Unassembled WGS sequence"/>
</dbReference>
<dbReference type="PANTHER" id="PTHR44656">
    <property type="entry name" value="DEHYDROGENASE/REDUCTASE SDR FAMILY MEMBER 12"/>
    <property type="match status" value="1"/>
</dbReference>
<gene>
    <name evidence="1" type="primary">DHRS12</name>
    <name evidence="1" type="ORF">K7432_010630</name>
</gene>
<dbReference type="SUPFAM" id="SSF51735">
    <property type="entry name" value="NAD(P)-binding Rossmann-fold domains"/>
    <property type="match status" value="1"/>
</dbReference>
<dbReference type="InterPro" id="IPR052992">
    <property type="entry name" value="SDR_member_12"/>
</dbReference>
<organism evidence="1 2">
    <name type="scientific">Basidiobolus ranarum</name>
    <dbReference type="NCBI Taxonomy" id="34480"/>
    <lineage>
        <taxon>Eukaryota</taxon>
        <taxon>Fungi</taxon>
        <taxon>Fungi incertae sedis</taxon>
        <taxon>Zoopagomycota</taxon>
        <taxon>Entomophthoromycotina</taxon>
        <taxon>Basidiobolomycetes</taxon>
        <taxon>Basidiobolales</taxon>
        <taxon>Basidiobolaceae</taxon>
        <taxon>Basidiobolus</taxon>
    </lineage>
</organism>
<accession>A0ABR2WNI6</accession>
<reference evidence="1 2" key="1">
    <citation type="submission" date="2023-04" db="EMBL/GenBank/DDBJ databases">
        <title>Genome of Basidiobolus ranarum AG-B5.</title>
        <authorList>
            <person name="Stajich J.E."/>
            <person name="Carter-House D."/>
            <person name="Gryganskyi A."/>
        </authorList>
    </citation>
    <scope>NUCLEOTIDE SEQUENCE [LARGE SCALE GENOMIC DNA]</scope>
    <source>
        <strain evidence="1 2">AG-B5</strain>
    </source>
</reference>
<protein>
    <submittedName>
        <fullName evidence="1">Dehydrogenase/reductase SDR member 12</fullName>
    </submittedName>
</protein>
<dbReference type="PRINTS" id="PR00081">
    <property type="entry name" value="GDHRDH"/>
</dbReference>
<dbReference type="EMBL" id="JASJQH010000746">
    <property type="protein sequence ID" value="KAK9763052.1"/>
    <property type="molecule type" value="Genomic_DNA"/>
</dbReference>
<dbReference type="PANTHER" id="PTHR44656:SF7">
    <property type="entry name" value="DEHYDROGENASE_REDUCTASE SDR FAMILY MEMBER 12"/>
    <property type="match status" value="1"/>
</dbReference>
<name>A0ABR2WNI6_9FUNG</name>